<name>A0A1G2CRB2_9BACT</name>
<dbReference type="AlphaFoldDB" id="A0A1G2CRB2"/>
<dbReference type="InterPro" id="IPR036849">
    <property type="entry name" value="Enolase-like_C_sf"/>
</dbReference>
<dbReference type="GO" id="GO:0006096">
    <property type="term" value="P:glycolytic process"/>
    <property type="evidence" value="ECO:0007669"/>
    <property type="project" value="UniProtKB-UniPathway"/>
</dbReference>
<dbReference type="UniPathway" id="UPA00109">
    <property type="reaction ID" value="UER00187"/>
</dbReference>
<dbReference type="InterPro" id="IPR020809">
    <property type="entry name" value="Enolase_CS"/>
</dbReference>
<dbReference type="PROSITE" id="PS00164">
    <property type="entry name" value="ENOLASE"/>
    <property type="match status" value="1"/>
</dbReference>
<evidence type="ECO:0000256" key="5">
    <source>
        <dbReference type="ARBA" id="ARBA00017068"/>
    </source>
</evidence>
<feature type="domain" description="Enolase C-terminal TIM barrel" evidence="10">
    <location>
        <begin position="29"/>
        <end position="303"/>
    </location>
</feature>
<dbReference type="SMART" id="SM01192">
    <property type="entry name" value="Enolase_C"/>
    <property type="match status" value="1"/>
</dbReference>
<dbReference type="GO" id="GO:0000015">
    <property type="term" value="C:phosphopyruvate hydratase complex"/>
    <property type="evidence" value="ECO:0007669"/>
    <property type="project" value="InterPro"/>
</dbReference>
<organism evidence="11 12">
    <name type="scientific">Candidatus Liptonbacteria bacterium RIFOXYB1_FULL_36_10</name>
    <dbReference type="NCBI Taxonomy" id="1798654"/>
    <lineage>
        <taxon>Bacteria</taxon>
        <taxon>Candidatus Liptoniibacteriota</taxon>
    </lineage>
</organism>
<dbReference type="GO" id="GO:0004634">
    <property type="term" value="F:phosphopyruvate hydratase activity"/>
    <property type="evidence" value="ECO:0007669"/>
    <property type="project" value="UniProtKB-EC"/>
</dbReference>
<reference evidence="11 12" key="1">
    <citation type="journal article" date="2016" name="Nat. Commun.">
        <title>Thousands of microbial genomes shed light on interconnected biogeochemical processes in an aquifer system.</title>
        <authorList>
            <person name="Anantharaman K."/>
            <person name="Brown C.T."/>
            <person name="Hug L.A."/>
            <person name="Sharon I."/>
            <person name="Castelle C.J."/>
            <person name="Probst A.J."/>
            <person name="Thomas B.C."/>
            <person name="Singh A."/>
            <person name="Wilkins M.J."/>
            <person name="Karaoz U."/>
            <person name="Brodie E.L."/>
            <person name="Williams K.H."/>
            <person name="Hubbard S.S."/>
            <person name="Banfield J.F."/>
        </authorList>
    </citation>
    <scope>NUCLEOTIDE SEQUENCE [LARGE SCALE GENOMIC DNA]</scope>
</reference>
<evidence type="ECO:0000256" key="2">
    <source>
        <dbReference type="ARBA" id="ARBA00005031"/>
    </source>
</evidence>
<dbReference type="EMBL" id="MHLE01000014">
    <property type="protein sequence ID" value="OGZ02978.1"/>
    <property type="molecule type" value="Genomic_DNA"/>
</dbReference>
<keyword evidence="8" id="KW-0324">Glycolysis</keyword>
<comment type="similarity">
    <text evidence="3">Belongs to the enolase family.</text>
</comment>
<dbReference type="SUPFAM" id="SSF51604">
    <property type="entry name" value="Enolase C-terminal domain-like"/>
    <property type="match status" value="1"/>
</dbReference>
<dbReference type="GO" id="GO:0000287">
    <property type="term" value="F:magnesium ion binding"/>
    <property type="evidence" value="ECO:0007669"/>
    <property type="project" value="InterPro"/>
</dbReference>
<keyword evidence="9" id="KW-0456">Lyase</keyword>
<dbReference type="InterPro" id="IPR000941">
    <property type="entry name" value="Enolase"/>
</dbReference>
<accession>A0A1G2CRB2</accession>
<evidence type="ECO:0000313" key="11">
    <source>
        <dbReference type="EMBL" id="OGZ02978.1"/>
    </source>
</evidence>
<protein>
    <recommendedName>
        <fullName evidence="5">Enolase</fullName>
        <ecNumber evidence="4">4.2.1.11</ecNumber>
    </recommendedName>
</protein>
<evidence type="ECO:0000256" key="3">
    <source>
        <dbReference type="ARBA" id="ARBA00009604"/>
    </source>
</evidence>
<comment type="pathway">
    <text evidence="2">Carbohydrate degradation; glycolysis; pyruvate from D-glyceraldehyde 3-phosphate: step 4/5.</text>
</comment>
<keyword evidence="6" id="KW-0964">Secreted</keyword>
<dbReference type="InterPro" id="IPR020810">
    <property type="entry name" value="Enolase_C"/>
</dbReference>
<dbReference type="EC" id="4.2.1.11" evidence="4"/>
<evidence type="ECO:0000256" key="8">
    <source>
        <dbReference type="ARBA" id="ARBA00023152"/>
    </source>
</evidence>
<evidence type="ECO:0000256" key="9">
    <source>
        <dbReference type="ARBA" id="ARBA00023239"/>
    </source>
</evidence>
<evidence type="ECO:0000256" key="1">
    <source>
        <dbReference type="ARBA" id="ARBA00001946"/>
    </source>
</evidence>
<evidence type="ECO:0000313" key="12">
    <source>
        <dbReference type="Proteomes" id="UP000178599"/>
    </source>
</evidence>
<evidence type="ECO:0000259" key="10">
    <source>
        <dbReference type="SMART" id="SM01192"/>
    </source>
</evidence>
<dbReference type="Proteomes" id="UP000178599">
    <property type="component" value="Unassembled WGS sequence"/>
</dbReference>
<dbReference type="PANTHER" id="PTHR11902">
    <property type="entry name" value="ENOLASE"/>
    <property type="match status" value="1"/>
</dbReference>
<evidence type="ECO:0000256" key="4">
    <source>
        <dbReference type="ARBA" id="ARBA00012058"/>
    </source>
</evidence>
<evidence type="ECO:0000256" key="7">
    <source>
        <dbReference type="ARBA" id="ARBA00022842"/>
    </source>
</evidence>
<dbReference type="PANTHER" id="PTHR11902:SF1">
    <property type="entry name" value="ENOLASE"/>
    <property type="match status" value="1"/>
</dbReference>
<dbReference type="Gene3D" id="3.20.20.120">
    <property type="entry name" value="Enolase-like C-terminal domain"/>
    <property type="match status" value="1"/>
</dbReference>
<dbReference type="Pfam" id="PF00113">
    <property type="entry name" value="Enolase_C"/>
    <property type="match status" value="1"/>
</dbReference>
<comment type="cofactor">
    <cofactor evidence="1">
        <name>Mg(2+)</name>
        <dbReference type="ChEBI" id="CHEBI:18420"/>
    </cofactor>
</comment>
<proteinExistence type="inferred from homology"/>
<evidence type="ECO:0000256" key="6">
    <source>
        <dbReference type="ARBA" id="ARBA00022525"/>
    </source>
</evidence>
<gene>
    <name evidence="11" type="ORF">A2390_02665</name>
</gene>
<dbReference type="PRINTS" id="PR00148">
    <property type="entry name" value="ENOLASE"/>
</dbReference>
<sequence>ARLKAKAEGLELFDYINKLYRGSLHYLPPSFIPKPIFNVINGGAHAKNKLEFQEFQIIPQHSSFKDGFEAARKFYKELGENLNKEFGKEEISLGDEGGYSAPFRSNNEAFQELKQISSKFFWRTGSFSFHLSCDAAANSFFIKSENKYKINEEKFSPEELYLYHEHLIHKYSLIALEDPFCENAFSDFSKINKQKGVYIIADDLTSTNPSRLKMAINSASADALIIKPNQIGSLSETLEVARLAHKSGWQLIVSHRSGETEDDFIADLAVGLSAWGIKAGAPATPERLSKYHRLLEIEKIISRL</sequence>
<feature type="non-terminal residue" evidence="11">
    <location>
        <position position="1"/>
    </location>
</feature>
<keyword evidence="7" id="KW-0460">Magnesium</keyword>
<comment type="caution">
    <text evidence="11">The sequence shown here is derived from an EMBL/GenBank/DDBJ whole genome shotgun (WGS) entry which is preliminary data.</text>
</comment>